<dbReference type="AlphaFoldDB" id="A0A5C6MQZ1"/>
<feature type="compositionally biased region" description="Low complexity" evidence="1">
    <location>
        <begin position="1"/>
        <end position="10"/>
    </location>
</feature>
<reference evidence="2 3" key="1">
    <citation type="submission" date="2019-04" db="EMBL/GenBank/DDBJ databases">
        <title>Chromosome genome assembly for Takifugu flavidus.</title>
        <authorList>
            <person name="Xiao S."/>
        </authorList>
    </citation>
    <scope>NUCLEOTIDE SEQUENCE [LARGE SCALE GENOMIC DNA]</scope>
    <source>
        <strain evidence="2">HTHZ2018</strain>
        <tissue evidence="2">Muscle</tissue>
    </source>
</reference>
<accession>A0A5C6MQZ1</accession>
<organism evidence="2 3">
    <name type="scientific">Takifugu flavidus</name>
    <name type="common">sansaifugu</name>
    <dbReference type="NCBI Taxonomy" id="433684"/>
    <lineage>
        <taxon>Eukaryota</taxon>
        <taxon>Metazoa</taxon>
        <taxon>Chordata</taxon>
        <taxon>Craniata</taxon>
        <taxon>Vertebrata</taxon>
        <taxon>Euteleostomi</taxon>
        <taxon>Actinopterygii</taxon>
        <taxon>Neopterygii</taxon>
        <taxon>Teleostei</taxon>
        <taxon>Neoteleostei</taxon>
        <taxon>Acanthomorphata</taxon>
        <taxon>Eupercaria</taxon>
        <taxon>Tetraodontiformes</taxon>
        <taxon>Tetradontoidea</taxon>
        <taxon>Tetraodontidae</taxon>
        <taxon>Takifugu</taxon>
    </lineage>
</organism>
<keyword evidence="3" id="KW-1185">Reference proteome</keyword>
<feature type="region of interest" description="Disordered" evidence="1">
    <location>
        <begin position="250"/>
        <end position="269"/>
    </location>
</feature>
<evidence type="ECO:0000313" key="2">
    <source>
        <dbReference type="EMBL" id="TWW57546.1"/>
    </source>
</evidence>
<feature type="region of interest" description="Disordered" evidence="1">
    <location>
        <begin position="1"/>
        <end position="82"/>
    </location>
</feature>
<comment type="caution">
    <text evidence="2">The sequence shown here is derived from an EMBL/GenBank/DDBJ whole genome shotgun (WGS) entry which is preliminary data.</text>
</comment>
<protein>
    <submittedName>
        <fullName evidence="2">Uncharacterized protein</fullName>
    </submittedName>
</protein>
<feature type="non-terminal residue" evidence="2">
    <location>
        <position position="1"/>
    </location>
</feature>
<proteinExistence type="predicted"/>
<dbReference type="EMBL" id="RHFK02000020">
    <property type="protein sequence ID" value="TWW57546.1"/>
    <property type="molecule type" value="Genomic_DNA"/>
</dbReference>
<dbReference type="Proteomes" id="UP000324091">
    <property type="component" value="Chromosome 7"/>
</dbReference>
<gene>
    <name evidence="2" type="ORF">D4764_07G0002650</name>
</gene>
<evidence type="ECO:0000313" key="3">
    <source>
        <dbReference type="Proteomes" id="UP000324091"/>
    </source>
</evidence>
<name>A0A5C6MQZ1_9TELE</name>
<sequence>APVWRRSVAPPAAPGAGGGSGGSRAEPSTHASFDRQLLLSTSDWKPRAPCTEPCARSASPGGPCMHQQHPPSSPAGMEQEPGVAGFIPLNEHEQRYYSGLHSLCQADASGKLSSGKVAELFKASQLPPESLHKVSPAAHLRLCGWRRPAARHPDPRTGTTRIMLRIGILDRGHEPIFPAEKSAAGVTVPRGLLPGYRSPLSLCVVVRKLGTEPPLPSCPGLDGRHGAGLIDTQLSEALGSAAGCLQDRSRTEAWRPGSPCQTGSEEHQRQVSSVVMEEGFVTNALSLTLCGGITRRD</sequence>
<evidence type="ECO:0000256" key="1">
    <source>
        <dbReference type="SAM" id="MobiDB-lite"/>
    </source>
</evidence>